<name>A0A7C6AFH9_UNCW3</name>
<accession>A0A7C6AFH9</accession>
<reference evidence="1" key="1">
    <citation type="journal article" date="2020" name="mSystems">
        <title>Genome- and Community-Level Interaction Insights into Carbon Utilization and Element Cycling Functions of Hydrothermarchaeota in Hydrothermal Sediment.</title>
        <authorList>
            <person name="Zhou Z."/>
            <person name="Liu Y."/>
            <person name="Xu W."/>
            <person name="Pan J."/>
            <person name="Luo Z.H."/>
            <person name="Li M."/>
        </authorList>
    </citation>
    <scope>NUCLEOTIDE SEQUENCE [LARGE SCALE GENOMIC DNA]</scope>
    <source>
        <strain evidence="1">SpSt-783</strain>
    </source>
</reference>
<proteinExistence type="predicted"/>
<dbReference type="EMBL" id="DTHJ01000004">
    <property type="protein sequence ID" value="HHS62015.1"/>
    <property type="molecule type" value="Genomic_DNA"/>
</dbReference>
<dbReference type="Gene3D" id="3.40.50.620">
    <property type="entry name" value="HUPs"/>
    <property type="match status" value="1"/>
</dbReference>
<evidence type="ECO:0000313" key="1">
    <source>
        <dbReference type="EMBL" id="HHS62015.1"/>
    </source>
</evidence>
<dbReference type="InterPro" id="IPR014729">
    <property type="entry name" value="Rossmann-like_a/b/a_fold"/>
</dbReference>
<comment type="caution">
    <text evidence="1">The sequence shown here is derived from an EMBL/GenBank/DDBJ whole genome shotgun (WGS) entry which is preliminary data.</text>
</comment>
<sequence length="139" mass="16302">METKEFTPLEFPRILLYIVDNTDQAIFTPAIQFCKLFKSQLFVLFVLEEHRISKLASITHENIESIKKRIEEEGWEMLYLVEDEAVESGVRTSLHMENGQVPRVVKKYLENYKINLMLVRKREETKKIFVSANVPVIGL</sequence>
<protein>
    <recommendedName>
        <fullName evidence="2">Universal stress protein</fullName>
    </recommendedName>
</protein>
<dbReference type="SUPFAM" id="SSF52402">
    <property type="entry name" value="Adenine nucleotide alpha hydrolases-like"/>
    <property type="match status" value="1"/>
</dbReference>
<gene>
    <name evidence="1" type="ORF">ENV70_00145</name>
</gene>
<dbReference type="AlphaFoldDB" id="A0A7C6AFH9"/>
<organism evidence="1">
    <name type="scientific">candidate division WOR-3 bacterium</name>
    <dbReference type="NCBI Taxonomy" id="2052148"/>
    <lineage>
        <taxon>Bacteria</taxon>
        <taxon>Bacteria division WOR-3</taxon>
    </lineage>
</organism>
<evidence type="ECO:0008006" key="2">
    <source>
        <dbReference type="Google" id="ProtNLM"/>
    </source>
</evidence>